<comment type="caution">
    <text evidence="1">The sequence shown here is derived from an EMBL/GenBank/DDBJ whole genome shotgun (WGS) entry which is preliminary data.</text>
</comment>
<dbReference type="RefSeq" id="WP_008517722.1">
    <property type="nucleotide sequence ID" value="NZ_ACJM01000013.1"/>
</dbReference>
<dbReference type="AlphaFoldDB" id="C0GIT1"/>
<accession>C0GIT1</accession>
<evidence type="ECO:0000313" key="2">
    <source>
        <dbReference type="Proteomes" id="UP000006443"/>
    </source>
</evidence>
<dbReference type="Proteomes" id="UP000006443">
    <property type="component" value="Unassembled WGS sequence"/>
</dbReference>
<dbReference type="EMBL" id="ACJM01000013">
    <property type="protein sequence ID" value="EEG76745.1"/>
    <property type="molecule type" value="Genomic_DNA"/>
</dbReference>
<protein>
    <submittedName>
        <fullName evidence="1">Uncharacterized protein</fullName>
    </submittedName>
</protein>
<sequence>MDKAVFAFFDKEDKADKAMHQLRDKGYVASVQKVDNDLPDRDLSVSSLMVGFLPDLSSALFETRPGPGAYLLVGVDKQHDQSQAQKIIEEFEGEVLKQK</sequence>
<proteinExistence type="predicted"/>
<reference evidence="1 2" key="1">
    <citation type="submission" date="2009-02" db="EMBL/GenBank/DDBJ databases">
        <title>Sequencing of the draft genome and assembly of Dethiobacter alkaliphilus AHT 1.</title>
        <authorList>
            <consortium name="US DOE Joint Genome Institute (JGI-PGF)"/>
            <person name="Lucas S."/>
            <person name="Copeland A."/>
            <person name="Lapidus A."/>
            <person name="Glavina del Rio T."/>
            <person name="Dalin E."/>
            <person name="Tice H."/>
            <person name="Bruce D."/>
            <person name="Goodwin L."/>
            <person name="Pitluck S."/>
            <person name="Larimer F."/>
            <person name="Land M.L."/>
            <person name="Hauser L."/>
            <person name="Muyzer G."/>
        </authorList>
    </citation>
    <scope>NUCLEOTIDE SEQUENCE [LARGE SCALE GENOMIC DNA]</scope>
    <source>
        <strain evidence="1 2">AHT 1</strain>
    </source>
</reference>
<organism evidence="1 2">
    <name type="scientific">Dethiobacter alkaliphilus AHT 1</name>
    <dbReference type="NCBI Taxonomy" id="555088"/>
    <lineage>
        <taxon>Bacteria</taxon>
        <taxon>Bacillati</taxon>
        <taxon>Bacillota</taxon>
        <taxon>Dethiobacteria</taxon>
        <taxon>Dethiobacterales</taxon>
        <taxon>Dethiobacteraceae</taxon>
        <taxon>Dethiobacter</taxon>
    </lineage>
</organism>
<gene>
    <name evidence="1" type="ORF">DealDRAFT_2390</name>
</gene>
<dbReference type="OrthoDB" id="2375806at2"/>
<name>C0GIT1_DETAL</name>
<keyword evidence="2" id="KW-1185">Reference proteome</keyword>
<evidence type="ECO:0000313" key="1">
    <source>
        <dbReference type="EMBL" id="EEG76745.1"/>
    </source>
</evidence>